<evidence type="ECO:0000256" key="1">
    <source>
        <dbReference type="ARBA" id="ARBA00001974"/>
    </source>
</evidence>
<evidence type="ECO:0000256" key="3">
    <source>
        <dbReference type="ARBA" id="ARBA00022630"/>
    </source>
</evidence>
<dbReference type="InterPro" id="IPR018392">
    <property type="entry name" value="LysM"/>
</dbReference>
<evidence type="ECO:0000313" key="8">
    <source>
        <dbReference type="EMBL" id="MFC5647905.1"/>
    </source>
</evidence>
<dbReference type="Pfam" id="PF00732">
    <property type="entry name" value="GMC_oxred_N"/>
    <property type="match status" value="1"/>
</dbReference>
<gene>
    <name evidence="8" type="ORF">ACFPYJ_01990</name>
</gene>
<proteinExistence type="inferred from homology"/>
<dbReference type="InterPro" id="IPR036779">
    <property type="entry name" value="LysM_dom_sf"/>
</dbReference>
<dbReference type="CDD" id="cd00118">
    <property type="entry name" value="LysM"/>
    <property type="match status" value="1"/>
</dbReference>
<keyword evidence="5" id="KW-0560">Oxidoreductase</keyword>
<accession>A0ABW0VUN9</accession>
<organism evidence="8 9">
    <name type="scientific">Paenibacillus solisilvae</name>
    <dbReference type="NCBI Taxonomy" id="2486751"/>
    <lineage>
        <taxon>Bacteria</taxon>
        <taxon>Bacillati</taxon>
        <taxon>Bacillota</taxon>
        <taxon>Bacilli</taxon>
        <taxon>Bacillales</taxon>
        <taxon>Paenibacillaceae</taxon>
        <taxon>Paenibacillus</taxon>
    </lineage>
</organism>
<evidence type="ECO:0000256" key="5">
    <source>
        <dbReference type="ARBA" id="ARBA00023002"/>
    </source>
</evidence>
<dbReference type="PANTHER" id="PTHR42784">
    <property type="entry name" value="PYRANOSE 2-OXIDASE"/>
    <property type="match status" value="1"/>
</dbReference>
<keyword evidence="9" id="KW-1185">Reference proteome</keyword>
<dbReference type="SUPFAM" id="SSF51905">
    <property type="entry name" value="FAD/NAD(P)-binding domain"/>
    <property type="match status" value="1"/>
</dbReference>
<protein>
    <submittedName>
        <fullName evidence="8">GMC family oxidoreductase N-terminal domain-containing protein</fullName>
    </submittedName>
</protein>
<comment type="caution">
    <text evidence="8">The sequence shown here is derived from an EMBL/GenBank/DDBJ whole genome shotgun (WGS) entry which is preliminary data.</text>
</comment>
<name>A0ABW0VUN9_9BACL</name>
<dbReference type="Proteomes" id="UP001596047">
    <property type="component" value="Unassembled WGS sequence"/>
</dbReference>
<feature type="domain" description="Glucose-methanol-choline oxidoreductase N-terminal" evidence="6">
    <location>
        <begin position="202"/>
        <end position="346"/>
    </location>
</feature>
<dbReference type="EMBL" id="JBHSOW010000008">
    <property type="protein sequence ID" value="MFC5647905.1"/>
    <property type="molecule type" value="Genomic_DNA"/>
</dbReference>
<evidence type="ECO:0000259" key="7">
    <source>
        <dbReference type="Pfam" id="PF01476"/>
    </source>
</evidence>
<dbReference type="Gene3D" id="3.50.50.60">
    <property type="entry name" value="FAD/NAD(P)-binding domain"/>
    <property type="match status" value="1"/>
</dbReference>
<dbReference type="InterPro" id="IPR000172">
    <property type="entry name" value="GMC_OxRdtase_N"/>
</dbReference>
<dbReference type="Pfam" id="PF01476">
    <property type="entry name" value="LysM"/>
    <property type="match status" value="1"/>
</dbReference>
<keyword evidence="4" id="KW-0274">FAD</keyword>
<feature type="domain" description="LysM" evidence="7">
    <location>
        <begin position="9"/>
        <end position="42"/>
    </location>
</feature>
<dbReference type="SUPFAM" id="SSF54106">
    <property type="entry name" value="LysM domain"/>
    <property type="match status" value="1"/>
</dbReference>
<reference evidence="9" key="1">
    <citation type="journal article" date="2019" name="Int. J. Syst. Evol. Microbiol.">
        <title>The Global Catalogue of Microorganisms (GCM) 10K type strain sequencing project: providing services to taxonomists for standard genome sequencing and annotation.</title>
        <authorList>
            <consortium name="The Broad Institute Genomics Platform"/>
            <consortium name="The Broad Institute Genome Sequencing Center for Infectious Disease"/>
            <person name="Wu L."/>
            <person name="Ma J."/>
        </authorList>
    </citation>
    <scope>NUCLEOTIDE SEQUENCE [LARGE SCALE GENOMIC DNA]</scope>
    <source>
        <strain evidence="9">CGMCC 1.3240</strain>
    </source>
</reference>
<sequence>MLRIYVADRRDTLQDIAAKIRIPVARLLELNPELIDPGIVIGGHCVRIPLPAADVSAALDLPDCSSSKPVSYMDNWIPHIPVEKMAEKEYDVLIVGTGAGGGAVLWRLCEQWGFSGKRVGIVEAGGLMLPNHYWNIPTLGSAISGDYFLNPKISHPIGQMLPDLPAAREVIALGGKTLFWGTISPRVLPSLMKKEWPVTPEEMEPYYNLAEEVMSVSKGYTEGSTIQQILLERLRFKGFPNVTGLPFAVDLQPTRFGEIHSSPAFSSILFLAKAMNLGAFDLAIHARAVQVLTDGAKAAGVKVMTPGGKPFVIRAKTVVLSANVYQTPRLLLNSGIPGHAIGHYLSHQSFLSTNIRLDTSAFPEISGVLGILIPQSEDRPYQIQIHGPGGEVWYNWYQQFQFKPSQTEWKISLLGFGQIGKPLRESGIPRPFRQRYLWRTNH</sequence>
<dbReference type="InterPro" id="IPR051473">
    <property type="entry name" value="P2Ox-like"/>
</dbReference>
<comment type="cofactor">
    <cofactor evidence="1">
        <name>FAD</name>
        <dbReference type="ChEBI" id="CHEBI:57692"/>
    </cofactor>
</comment>
<evidence type="ECO:0000256" key="2">
    <source>
        <dbReference type="ARBA" id="ARBA00010790"/>
    </source>
</evidence>
<keyword evidence="3" id="KW-0285">Flavoprotein</keyword>
<dbReference type="PANTHER" id="PTHR42784:SF1">
    <property type="entry name" value="PYRANOSE 2-OXIDASE"/>
    <property type="match status" value="1"/>
</dbReference>
<evidence type="ECO:0000259" key="6">
    <source>
        <dbReference type="Pfam" id="PF00732"/>
    </source>
</evidence>
<dbReference type="InterPro" id="IPR036188">
    <property type="entry name" value="FAD/NAD-bd_sf"/>
</dbReference>
<evidence type="ECO:0000256" key="4">
    <source>
        <dbReference type="ARBA" id="ARBA00022827"/>
    </source>
</evidence>
<evidence type="ECO:0000313" key="9">
    <source>
        <dbReference type="Proteomes" id="UP001596047"/>
    </source>
</evidence>
<comment type="similarity">
    <text evidence="2">Belongs to the GMC oxidoreductase family.</text>
</comment>